<dbReference type="Pfam" id="PF02308">
    <property type="entry name" value="MgtC"/>
    <property type="match status" value="1"/>
</dbReference>
<dbReference type="RefSeq" id="XP_014158793.1">
    <property type="nucleotide sequence ID" value="XM_014303318.1"/>
</dbReference>
<evidence type="ECO:0000259" key="8">
    <source>
        <dbReference type="Pfam" id="PF02308"/>
    </source>
</evidence>
<evidence type="ECO:0000256" key="2">
    <source>
        <dbReference type="ARBA" id="ARBA00022475"/>
    </source>
</evidence>
<evidence type="ECO:0000313" key="10">
    <source>
        <dbReference type="Proteomes" id="UP000054560"/>
    </source>
</evidence>
<sequence length="322" mass="35274">MSGWVVKNYKSYFKHNPGRDALVYAFVLLAMLCVSFVFLGSAIFEPGNCISTPSSKVYSNPDYDTDVCLDIRYTQLMGLSLRECDLGRRLLASIFAGWCIGYERASPERVTGLRTMSLVSLGACCYTLCSMFVTVTGPMKTDASRVAAALPSAVGFLGAGMIYKATETPLVKGLTTAASLWLSASLGAAAGARMYFVCAYGLALVLVILRFAPHSYLVTCDTCGSENGCIDGSECGGRNSAFEFDEQSVITENDFLRRMGYQRQESATNRSSRKPYGIPTSKVSDEQSQSKYARHTAEKQQLIEQLMPPIMYTYLSIYVPMD</sequence>
<evidence type="ECO:0000256" key="7">
    <source>
        <dbReference type="SAM" id="Phobius"/>
    </source>
</evidence>
<dbReference type="EMBL" id="KQ241733">
    <property type="protein sequence ID" value="KNC84891.1"/>
    <property type="molecule type" value="Genomic_DNA"/>
</dbReference>
<evidence type="ECO:0000313" key="9">
    <source>
        <dbReference type="EMBL" id="KNC84891.1"/>
    </source>
</evidence>
<organism evidence="9 10">
    <name type="scientific">Sphaeroforma arctica JP610</name>
    <dbReference type="NCBI Taxonomy" id="667725"/>
    <lineage>
        <taxon>Eukaryota</taxon>
        <taxon>Ichthyosporea</taxon>
        <taxon>Ichthyophonida</taxon>
        <taxon>Sphaeroforma</taxon>
    </lineage>
</organism>
<dbReference type="InterPro" id="IPR003416">
    <property type="entry name" value="MgtC/SapB/SrpB/YhiD_fam"/>
</dbReference>
<dbReference type="eggNOG" id="ENOG502S8UQ">
    <property type="taxonomic scope" value="Eukaryota"/>
</dbReference>
<dbReference type="AlphaFoldDB" id="A0A0L0G7N2"/>
<keyword evidence="2" id="KW-1003">Cell membrane</keyword>
<evidence type="ECO:0000256" key="1">
    <source>
        <dbReference type="ARBA" id="ARBA00004651"/>
    </source>
</evidence>
<gene>
    <name evidence="9" type="ORF">SARC_02899</name>
</gene>
<dbReference type="STRING" id="667725.A0A0L0G7N2"/>
<dbReference type="PANTHER" id="PTHR33778:SF1">
    <property type="entry name" value="MAGNESIUM TRANSPORTER YHID-RELATED"/>
    <property type="match status" value="1"/>
</dbReference>
<dbReference type="GeneID" id="25903403"/>
<dbReference type="Proteomes" id="UP000054560">
    <property type="component" value="Unassembled WGS sequence"/>
</dbReference>
<keyword evidence="4 7" id="KW-1133">Transmembrane helix</keyword>
<reference evidence="9 10" key="1">
    <citation type="submission" date="2011-02" db="EMBL/GenBank/DDBJ databases">
        <title>The Genome Sequence of Sphaeroforma arctica JP610.</title>
        <authorList>
            <consortium name="The Broad Institute Genome Sequencing Platform"/>
            <person name="Russ C."/>
            <person name="Cuomo C."/>
            <person name="Young S.K."/>
            <person name="Zeng Q."/>
            <person name="Gargeya S."/>
            <person name="Alvarado L."/>
            <person name="Berlin A."/>
            <person name="Chapman S.B."/>
            <person name="Chen Z."/>
            <person name="Freedman E."/>
            <person name="Gellesch M."/>
            <person name="Goldberg J."/>
            <person name="Griggs A."/>
            <person name="Gujja S."/>
            <person name="Heilman E."/>
            <person name="Heiman D."/>
            <person name="Howarth C."/>
            <person name="Mehta T."/>
            <person name="Neiman D."/>
            <person name="Pearson M."/>
            <person name="Roberts A."/>
            <person name="Saif S."/>
            <person name="Shea T."/>
            <person name="Shenoy N."/>
            <person name="Sisk P."/>
            <person name="Stolte C."/>
            <person name="Sykes S."/>
            <person name="White J."/>
            <person name="Yandava C."/>
            <person name="Burger G."/>
            <person name="Gray M.W."/>
            <person name="Holland P.W.H."/>
            <person name="King N."/>
            <person name="Lang F.B.F."/>
            <person name="Roger A.J."/>
            <person name="Ruiz-Trillo I."/>
            <person name="Haas B."/>
            <person name="Nusbaum C."/>
            <person name="Birren B."/>
        </authorList>
    </citation>
    <scope>NUCLEOTIDE SEQUENCE [LARGE SCALE GENOMIC DNA]</scope>
    <source>
        <strain evidence="9 10">JP610</strain>
    </source>
</reference>
<dbReference type="GO" id="GO:0005886">
    <property type="term" value="C:plasma membrane"/>
    <property type="evidence" value="ECO:0007669"/>
    <property type="project" value="UniProtKB-SubCell"/>
</dbReference>
<dbReference type="InterPro" id="IPR049177">
    <property type="entry name" value="MgtC_SapB_SrpB_YhiD_N"/>
</dbReference>
<feature type="transmembrane region" description="Helical" evidence="7">
    <location>
        <begin position="186"/>
        <end position="209"/>
    </location>
</feature>
<keyword evidence="5 7" id="KW-0472">Membrane</keyword>
<feature type="transmembrane region" description="Helical" evidence="7">
    <location>
        <begin position="147"/>
        <end position="166"/>
    </location>
</feature>
<evidence type="ECO:0000256" key="3">
    <source>
        <dbReference type="ARBA" id="ARBA00022692"/>
    </source>
</evidence>
<keyword evidence="10" id="KW-1185">Reference proteome</keyword>
<dbReference type="PRINTS" id="PR01837">
    <property type="entry name" value="MGTCSAPBPROT"/>
</dbReference>
<name>A0A0L0G7N2_9EUKA</name>
<proteinExistence type="predicted"/>
<feature type="region of interest" description="Disordered" evidence="6">
    <location>
        <begin position="262"/>
        <end position="291"/>
    </location>
</feature>
<feature type="transmembrane region" description="Helical" evidence="7">
    <location>
        <begin position="21"/>
        <end position="44"/>
    </location>
</feature>
<dbReference type="OrthoDB" id="10052237at2759"/>
<comment type="subcellular location">
    <subcellularLocation>
        <location evidence="1">Cell membrane</location>
        <topology evidence="1">Multi-pass membrane protein</topology>
    </subcellularLocation>
</comment>
<accession>A0A0L0G7N2</accession>
<evidence type="ECO:0000256" key="6">
    <source>
        <dbReference type="SAM" id="MobiDB-lite"/>
    </source>
</evidence>
<evidence type="ECO:0000256" key="5">
    <source>
        <dbReference type="ARBA" id="ARBA00023136"/>
    </source>
</evidence>
<feature type="domain" description="MgtC/SapB/SrpB/YhiD N-terminal" evidence="8">
    <location>
        <begin position="90"/>
        <end position="212"/>
    </location>
</feature>
<keyword evidence="3 7" id="KW-0812">Transmembrane</keyword>
<evidence type="ECO:0000256" key="4">
    <source>
        <dbReference type="ARBA" id="ARBA00022989"/>
    </source>
</evidence>
<dbReference type="PANTHER" id="PTHR33778">
    <property type="entry name" value="PROTEIN MGTC"/>
    <property type="match status" value="1"/>
</dbReference>
<feature type="transmembrane region" description="Helical" evidence="7">
    <location>
        <begin position="116"/>
        <end position="135"/>
    </location>
</feature>
<protein>
    <recommendedName>
        <fullName evidence="8">MgtC/SapB/SrpB/YhiD N-terminal domain-containing protein</fullName>
    </recommendedName>
</protein>